<dbReference type="InterPro" id="IPR016193">
    <property type="entry name" value="Cytidine_deaminase-like"/>
</dbReference>
<dbReference type="InterPro" id="IPR028883">
    <property type="entry name" value="tRNA_aden_deaminase"/>
</dbReference>
<accession>A0A948T0U7</accession>
<keyword evidence="3 8" id="KW-0819">tRNA processing</keyword>
<keyword evidence="6 8" id="KW-0862">Zinc</keyword>
<feature type="active site" description="Proton donor" evidence="8">
    <location>
        <position position="54"/>
    </location>
</feature>
<comment type="function">
    <text evidence="8">Catalyzes the deamination of adenosine to inosine at the wobble position 34 of tRNA(Arg2).</text>
</comment>
<evidence type="ECO:0000256" key="2">
    <source>
        <dbReference type="ARBA" id="ARBA00011738"/>
    </source>
</evidence>
<dbReference type="Proteomes" id="UP000713596">
    <property type="component" value="Unassembled WGS sequence"/>
</dbReference>
<feature type="binding site" evidence="8">
    <location>
        <position position="52"/>
    </location>
    <ligand>
        <name>Zn(2+)</name>
        <dbReference type="ChEBI" id="CHEBI:29105"/>
        <note>catalytic</note>
    </ligand>
</feature>
<name>A0A948T0U7_9FIRM</name>
<dbReference type="EC" id="3.5.4.33" evidence="8"/>
<dbReference type="GO" id="GO:0002100">
    <property type="term" value="P:tRNA wobble adenosine to inosine editing"/>
    <property type="evidence" value="ECO:0007669"/>
    <property type="project" value="UniProtKB-UniRule"/>
</dbReference>
<protein>
    <recommendedName>
        <fullName evidence="8">tRNA-specific adenosine deaminase</fullName>
        <ecNumber evidence="8">3.5.4.33</ecNumber>
    </recommendedName>
</protein>
<proteinExistence type="inferred from homology"/>
<dbReference type="PROSITE" id="PS51747">
    <property type="entry name" value="CYT_DCMP_DEAMINASES_2"/>
    <property type="match status" value="1"/>
</dbReference>
<evidence type="ECO:0000256" key="7">
    <source>
        <dbReference type="ARBA" id="ARBA00048045"/>
    </source>
</evidence>
<evidence type="ECO:0000256" key="8">
    <source>
        <dbReference type="HAMAP-Rule" id="MF_00972"/>
    </source>
</evidence>
<evidence type="ECO:0000256" key="1">
    <source>
        <dbReference type="ARBA" id="ARBA00010669"/>
    </source>
</evidence>
<keyword evidence="5 8" id="KW-0378">Hydrolase</keyword>
<dbReference type="EMBL" id="JAHLFP010000001">
    <property type="protein sequence ID" value="MBU3805291.1"/>
    <property type="molecule type" value="Genomic_DNA"/>
</dbReference>
<comment type="subunit">
    <text evidence="2 8">Homodimer.</text>
</comment>
<gene>
    <name evidence="8" type="primary">tadA</name>
    <name evidence="10" type="ORF">H9882_00080</name>
</gene>
<organism evidence="10 11">
    <name type="scientific">Candidatus Allofournierella pullistercoris</name>
    <dbReference type="NCBI Taxonomy" id="2838597"/>
    <lineage>
        <taxon>Bacteria</taxon>
        <taxon>Bacillati</taxon>
        <taxon>Bacillota</taxon>
        <taxon>Clostridia</taxon>
        <taxon>Eubacteriales</taxon>
        <taxon>Oscillospiraceae</taxon>
        <taxon>Allofournierella</taxon>
    </lineage>
</organism>
<evidence type="ECO:0000259" key="9">
    <source>
        <dbReference type="PROSITE" id="PS51747"/>
    </source>
</evidence>
<keyword evidence="4 8" id="KW-0479">Metal-binding</keyword>
<dbReference type="GO" id="GO:0052717">
    <property type="term" value="F:tRNA-specific adenosine-34 deaminase activity"/>
    <property type="evidence" value="ECO:0007669"/>
    <property type="project" value="UniProtKB-UniRule"/>
</dbReference>
<dbReference type="HAMAP" id="MF_00972">
    <property type="entry name" value="tRNA_aden_deaminase"/>
    <property type="match status" value="1"/>
</dbReference>
<evidence type="ECO:0000256" key="4">
    <source>
        <dbReference type="ARBA" id="ARBA00022723"/>
    </source>
</evidence>
<dbReference type="InterPro" id="IPR002125">
    <property type="entry name" value="CMP_dCMP_dom"/>
</dbReference>
<dbReference type="InterPro" id="IPR016192">
    <property type="entry name" value="APOBEC/CMP_deaminase_Zn-bd"/>
</dbReference>
<evidence type="ECO:0000313" key="10">
    <source>
        <dbReference type="EMBL" id="MBU3805291.1"/>
    </source>
</evidence>
<dbReference type="AlphaFoldDB" id="A0A948T0U7"/>
<feature type="binding site" evidence="8">
    <location>
        <position position="85"/>
    </location>
    <ligand>
        <name>Zn(2+)</name>
        <dbReference type="ChEBI" id="CHEBI:29105"/>
        <note>catalytic</note>
    </ligand>
</feature>
<reference evidence="10" key="2">
    <citation type="submission" date="2021-04" db="EMBL/GenBank/DDBJ databases">
        <authorList>
            <person name="Gilroy R."/>
        </authorList>
    </citation>
    <scope>NUCLEOTIDE SEQUENCE</scope>
    <source>
        <strain evidence="10">B5_2728</strain>
    </source>
</reference>
<evidence type="ECO:0000313" key="11">
    <source>
        <dbReference type="Proteomes" id="UP000713596"/>
    </source>
</evidence>
<dbReference type="SUPFAM" id="SSF53927">
    <property type="entry name" value="Cytidine deaminase-like"/>
    <property type="match status" value="1"/>
</dbReference>
<dbReference type="Gene3D" id="3.40.140.10">
    <property type="entry name" value="Cytidine Deaminase, domain 2"/>
    <property type="match status" value="1"/>
</dbReference>
<evidence type="ECO:0000256" key="6">
    <source>
        <dbReference type="ARBA" id="ARBA00022833"/>
    </source>
</evidence>
<dbReference type="InterPro" id="IPR058535">
    <property type="entry name" value="MafB19-deam"/>
</dbReference>
<sequence length="156" mass="17088">MTDEQLMDLALEQARLAAALGEVPVGAVVALNGEPIAMAHNTRETEKNALHHAELLAIDKACQALGGWRLWNCELFVTLEPCPMCGGAIINSRIKRVVYGAKDTKAGCCGSLVDLFAYPFNHHPVIESGLKEEEAAALLQDFFAMLRRKREEKKGK</sequence>
<feature type="binding site" evidence="8">
    <location>
        <position position="82"/>
    </location>
    <ligand>
        <name>Zn(2+)</name>
        <dbReference type="ChEBI" id="CHEBI:29105"/>
        <note>catalytic</note>
    </ligand>
</feature>
<comment type="cofactor">
    <cofactor evidence="8">
        <name>Zn(2+)</name>
        <dbReference type="ChEBI" id="CHEBI:29105"/>
    </cofactor>
    <text evidence="8">Binds 1 zinc ion per subunit.</text>
</comment>
<dbReference type="CDD" id="cd01285">
    <property type="entry name" value="nucleoside_deaminase"/>
    <property type="match status" value="1"/>
</dbReference>
<dbReference type="PANTHER" id="PTHR11079">
    <property type="entry name" value="CYTOSINE DEAMINASE FAMILY MEMBER"/>
    <property type="match status" value="1"/>
</dbReference>
<evidence type="ECO:0000256" key="3">
    <source>
        <dbReference type="ARBA" id="ARBA00022694"/>
    </source>
</evidence>
<reference evidence="10" key="1">
    <citation type="journal article" date="2021" name="PeerJ">
        <title>Extensive microbial diversity within the chicken gut microbiome revealed by metagenomics and culture.</title>
        <authorList>
            <person name="Gilroy R."/>
            <person name="Ravi A."/>
            <person name="Getino M."/>
            <person name="Pursley I."/>
            <person name="Horton D.L."/>
            <person name="Alikhan N.F."/>
            <person name="Baker D."/>
            <person name="Gharbi K."/>
            <person name="Hall N."/>
            <person name="Watson M."/>
            <person name="Adriaenssens E.M."/>
            <person name="Foster-Nyarko E."/>
            <person name="Jarju S."/>
            <person name="Secka A."/>
            <person name="Antonio M."/>
            <person name="Oren A."/>
            <person name="Chaudhuri R.R."/>
            <person name="La Ragione R."/>
            <person name="Hildebrand F."/>
            <person name="Pallen M.J."/>
        </authorList>
    </citation>
    <scope>NUCLEOTIDE SEQUENCE</scope>
    <source>
        <strain evidence="10">B5_2728</strain>
    </source>
</reference>
<comment type="caution">
    <text evidence="10">The sequence shown here is derived from an EMBL/GenBank/DDBJ whole genome shotgun (WGS) entry which is preliminary data.</text>
</comment>
<evidence type="ECO:0000256" key="5">
    <source>
        <dbReference type="ARBA" id="ARBA00022801"/>
    </source>
</evidence>
<feature type="domain" description="CMP/dCMP-type deaminase" evidence="9">
    <location>
        <begin position="1"/>
        <end position="146"/>
    </location>
</feature>
<comment type="catalytic activity">
    <reaction evidence="7 8">
        <text>adenosine(34) in tRNA + H2O + H(+) = inosine(34) in tRNA + NH4(+)</text>
        <dbReference type="Rhea" id="RHEA:43168"/>
        <dbReference type="Rhea" id="RHEA-COMP:10373"/>
        <dbReference type="Rhea" id="RHEA-COMP:10374"/>
        <dbReference type="ChEBI" id="CHEBI:15377"/>
        <dbReference type="ChEBI" id="CHEBI:15378"/>
        <dbReference type="ChEBI" id="CHEBI:28938"/>
        <dbReference type="ChEBI" id="CHEBI:74411"/>
        <dbReference type="ChEBI" id="CHEBI:82852"/>
        <dbReference type="EC" id="3.5.4.33"/>
    </reaction>
</comment>
<dbReference type="Pfam" id="PF14437">
    <property type="entry name" value="MafB19-deam"/>
    <property type="match status" value="1"/>
</dbReference>
<dbReference type="PANTHER" id="PTHR11079:SF202">
    <property type="entry name" value="TRNA-SPECIFIC ADENOSINE DEAMINASE"/>
    <property type="match status" value="1"/>
</dbReference>
<dbReference type="PROSITE" id="PS00903">
    <property type="entry name" value="CYT_DCMP_DEAMINASES_1"/>
    <property type="match status" value="1"/>
</dbReference>
<comment type="similarity">
    <text evidence="1">Belongs to the cytidine and deoxycytidylate deaminase family. ADAT2 subfamily.</text>
</comment>
<dbReference type="GO" id="GO:0008270">
    <property type="term" value="F:zinc ion binding"/>
    <property type="evidence" value="ECO:0007669"/>
    <property type="project" value="UniProtKB-UniRule"/>
</dbReference>